<reference evidence="2" key="2">
    <citation type="journal article" date="2015" name="Fish Shellfish Immunol.">
        <title>Early steps in the European eel (Anguilla anguilla)-Vibrio vulnificus interaction in the gills: Role of the RtxA13 toxin.</title>
        <authorList>
            <person name="Callol A."/>
            <person name="Pajuelo D."/>
            <person name="Ebbesson L."/>
            <person name="Teles M."/>
            <person name="MacKenzie S."/>
            <person name="Amaro C."/>
        </authorList>
    </citation>
    <scope>NUCLEOTIDE SEQUENCE</scope>
</reference>
<dbReference type="EMBL" id="GBXM01030381">
    <property type="protein sequence ID" value="JAH78196.1"/>
    <property type="molecule type" value="Transcribed_RNA"/>
</dbReference>
<keyword evidence="1" id="KW-0812">Transmembrane</keyword>
<keyword evidence="1" id="KW-1133">Transmembrane helix</keyword>
<keyword evidence="1" id="KW-0472">Membrane</keyword>
<sequence>MQENTTVRQGMGLGQRLLLLNVLMCSVGISVHLSFIHTQQRVSVS</sequence>
<name>A0A0E9VJJ8_ANGAN</name>
<accession>A0A0E9VJJ8</accession>
<organism evidence="2">
    <name type="scientific">Anguilla anguilla</name>
    <name type="common">European freshwater eel</name>
    <name type="synonym">Muraena anguilla</name>
    <dbReference type="NCBI Taxonomy" id="7936"/>
    <lineage>
        <taxon>Eukaryota</taxon>
        <taxon>Metazoa</taxon>
        <taxon>Chordata</taxon>
        <taxon>Craniata</taxon>
        <taxon>Vertebrata</taxon>
        <taxon>Euteleostomi</taxon>
        <taxon>Actinopterygii</taxon>
        <taxon>Neopterygii</taxon>
        <taxon>Teleostei</taxon>
        <taxon>Anguilliformes</taxon>
        <taxon>Anguillidae</taxon>
        <taxon>Anguilla</taxon>
    </lineage>
</organism>
<dbReference type="AlphaFoldDB" id="A0A0E9VJJ8"/>
<evidence type="ECO:0000256" key="1">
    <source>
        <dbReference type="SAM" id="Phobius"/>
    </source>
</evidence>
<reference evidence="2" key="1">
    <citation type="submission" date="2014-11" db="EMBL/GenBank/DDBJ databases">
        <authorList>
            <person name="Amaro Gonzalez C."/>
        </authorList>
    </citation>
    <scope>NUCLEOTIDE SEQUENCE</scope>
</reference>
<evidence type="ECO:0000313" key="2">
    <source>
        <dbReference type="EMBL" id="JAH78196.1"/>
    </source>
</evidence>
<proteinExistence type="predicted"/>
<protein>
    <submittedName>
        <fullName evidence="2">Uncharacterized protein</fullName>
    </submittedName>
</protein>
<feature type="transmembrane region" description="Helical" evidence="1">
    <location>
        <begin position="17"/>
        <end position="36"/>
    </location>
</feature>